<dbReference type="GO" id="GO:0070573">
    <property type="term" value="F:metallodipeptidase activity"/>
    <property type="evidence" value="ECO:0007669"/>
    <property type="project" value="InterPro"/>
</dbReference>
<gene>
    <name evidence="1" type="ORF">ENJ46_04770</name>
</gene>
<evidence type="ECO:0000313" key="1">
    <source>
        <dbReference type="EMBL" id="HFB55219.1"/>
    </source>
</evidence>
<dbReference type="PROSITE" id="PS51365">
    <property type="entry name" value="RENAL_DIPEPTIDASE_2"/>
    <property type="match status" value="1"/>
</dbReference>
<dbReference type="Pfam" id="PF01244">
    <property type="entry name" value="Peptidase_M19"/>
    <property type="match status" value="1"/>
</dbReference>
<dbReference type="PANTHER" id="PTHR10443:SF12">
    <property type="entry name" value="DIPEPTIDASE"/>
    <property type="match status" value="1"/>
</dbReference>
<comment type="caution">
    <text evidence="1">The sequence shown here is derived from an EMBL/GenBank/DDBJ whole genome shotgun (WGS) entry which is preliminary data.</text>
</comment>
<dbReference type="AlphaFoldDB" id="A0A7C3C205"/>
<feature type="non-terminal residue" evidence="1">
    <location>
        <position position="1"/>
    </location>
</feature>
<dbReference type="Gene3D" id="3.20.20.140">
    <property type="entry name" value="Metal-dependent hydrolases"/>
    <property type="match status" value="1"/>
</dbReference>
<dbReference type="SUPFAM" id="SSF51556">
    <property type="entry name" value="Metallo-dependent hydrolases"/>
    <property type="match status" value="1"/>
</dbReference>
<dbReference type="InterPro" id="IPR032466">
    <property type="entry name" value="Metal_Hydrolase"/>
</dbReference>
<name>A0A7C3C205_9PROT</name>
<reference evidence="1" key="1">
    <citation type="journal article" date="2020" name="mSystems">
        <title>Genome- and Community-Level Interaction Insights into Carbon Utilization and Element Cycling Functions of Hydrothermarchaeota in Hydrothermal Sediment.</title>
        <authorList>
            <person name="Zhou Z."/>
            <person name="Liu Y."/>
            <person name="Xu W."/>
            <person name="Pan J."/>
            <person name="Luo Z.H."/>
            <person name="Li M."/>
        </authorList>
    </citation>
    <scope>NUCLEOTIDE SEQUENCE [LARGE SCALE GENOMIC DNA]</scope>
    <source>
        <strain evidence="1">HyVt-489</strain>
    </source>
</reference>
<sequence length="73" mass="8078">HIDHVVQTVGVDYVGISSDFDGGGRIEGWMDASDTLNITKELVKRGYSQDDINKIWGGNLMRVLDAVQAYAHE</sequence>
<dbReference type="InterPro" id="IPR008257">
    <property type="entry name" value="Pept_M19"/>
</dbReference>
<dbReference type="GO" id="GO:0006508">
    <property type="term" value="P:proteolysis"/>
    <property type="evidence" value="ECO:0007669"/>
    <property type="project" value="InterPro"/>
</dbReference>
<dbReference type="Proteomes" id="UP000886042">
    <property type="component" value="Unassembled WGS sequence"/>
</dbReference>
<organism evidence="1">
    <name type="scientific">Hellea balneolensis</name>
    <dbReference type="NCBI Taxonomy" id="287478"/>
    <lineage>
        <taxon>Bacteria</taxon>
        <taxon>Pseudomonadati</taxon>
        <taxon>Pseudomonadota</taxon>
        <taxon>Alphaproteobacteria</taxon>
        <taxon>Maricaulales</taxon>
        <taxon>Robiginitomaculaceae</taxon>
        <taxon>Hellea</taxon>
    </lineage>
</organism>
<protein>
    <submittedName>
        <fullName evidence="1">Membrane dipeptidase</fullName>
    </submittedName>
</protein>
<dbReference type="EMBL" id="DRMN01000315">
    <property type="protein sequence ID" value="HFB55219.1"/>
    <property type="molecule type" value="Genomic_DNA"/>
</dbReference>
<dbReference type="PANTHER" id="PTHR10443">
    <property type="entry name" value="MICROSOMAL DIPEPTIDASE"/>
    <property type="match status" value="1"/>
</dbReference>
<accession>A0A7C3C205</accession>
<proteinExistence type="predicted"/>